<proteinExistence type="predicted"/>
<dbReference type="SUPFAM" id="SSF49899">
    <property type="entry name" value="Concanavalin A-like lectins/glucanases"/>
    <property type="match status" value="1"/>
</dbReference>
<name>A0A3B3WMR0_9TELE</name>
<dbReference type="GO" id="GO:0009986">
    <property type="term" value="C:cell surface"/>
    <property type="evidence" value="ECO:0007669"/>
    <property type="project" value="TreeGrafter"/>
</dbReference>
<reference evidence="1" key="1">
    <citation type="submission" date="2025-08" db="UniProtKB">
        <authorList>
            <consortium name="Ensembl"/>
        </authorList>
    </citation>
    <scope>IDENTIFICATION</scope>
</reference>
<evidence type="ECO:0000313" key="1">
    <source>
        <dbReference type="Ensembl" id="ENSPMEP00000004091.1"/>
    </source>
</evidence>
<protein>
    <recommendedName>
        <fullName evidence="3">CSTN1</fullName>
    </recommendedName>
</protein>
<dbReference type="PANTHER" id="PTHR14139:SF4">
    <property type="entry name" value="CALSYNTENIN-1"/>
    <property type="match status" value="1"/>
</dbReference>
<keyword evidence="2" id="KW-1185">Reference proteome</keyword>
<dbReference type="Ensembl" id="ENSPMET00000009779.1">
    <property type="protein sequence ID" value="ENSPMEP00000004091.1"/>
    <property type="gene ID" value="ENSPMEG00000005278.1"/>
</dbReference>
<dbReference type="GO" id="GO:0050806">
    <property type="term" value="P:positive regulation of synaptic transmission"/>
    <property type="evidence" value="ECO:0007669"/>
    <property type="project" value="TreeGrafter"/>
</dbReference>
<organism evidence="1 2">
    <name type="scientific">Poecilia mexicana</name>
    <dbReference type="NCBI Taxonomy" id="48701"/>
    <lineage>
        <taxon>Eukaryota</taxon>
        <taxon>Metazoa</taxon>
        <taxon>Chordata</taxon>
        <taxon>Craniata</taxon>
        <taxon>Vertebrata</taxon>
        <taxon>Euteleostomi</taxon>
        <taxon>Actinopterygii</taxon>
        <taxon>Neopterygii</taxon>
        <taxon>Teleostei</taxon>
        <taxon>Neoteleostei</taxon>
        <taxon>Acanthomorphata</taxon>
        <taxon>Ovalentaria</taxon>
        <taxon>Atherinomorphae</taxon>
        <taxon>Cyprinodontiformes</taxon>
        <taxon>Poeciliidae</taxon>
        <taxon>Poeciliinae</taxon>
        <taxon>Poecilia</taxon>
    </lineage>
</organism>
<sequence length="171" mass="19621">MRHGPGSHDKETILCNSDKTDMNRHHYSLYVHNCRLILLLRQDPSEAENYKPAEFHWKLDQVCDKEWHHYVLNVEFPTVSLFVDGTAFEPFMVTEDYPLHPSKIETQLTVGACWQENSGHDNDTEAAPETTSGCLSLSLPPQTCPCVHNVPPCYQLNRIFTPFLTRMTGTF</sequence>
<dbReference type="InterPro" id="IPR013320">
    <property type="entry name" value="ConA-like_dom_sf"/>
</dbReference>
<dbReference type="GO" id="GO:0045211">
    <property type="term" value="C:postsynaptic membrane"/>
    <property type="evidence" value="ECO:0007669"/>
    <property type="project" value="TreeGrafter"/>
</dbReference>
<dbReference type="AlphaFoldDB" id="A0A3B3WMR0"/>
<dbReference type="STRING" id="48701.ENSPMEP00000004091"/>
<dbReference type="Proteomes" id="UP000261480">
    <property type="component" value="Unplaced"/>
</dbReference>
<accession>A0A3B3WMR0</accession>
<dbReference type="PANTHER" id="PTHR14139">
    <property type="entry name" value="CALSYNTENIN"/>
    <property type="match status" value="1"/>
</dbReference>
<dbReference type="Gene3D" id="2.60.120.200">
    <property type="match status" value="1"/>
</dbReference>
<reference evidence="1" key="2">
    <citation type="submission" date="2025-09" db="UniProtKB">
        <authorList>
            <consortium name="Ensembl"/>
        </authorList>
    </citation>
    <scope>IDENTIFICATION</scope>
</reference>
<dbReference type="GO" id="GO:0051965">
    <property type="term" value="P:positive regulation of synapse assembly"/>
    <property type="evidence" value="ECO:0007669"/>
    <property type="project" value="TreeGrafter"/>
</dbReference>
<evidence type="ECO:0000313" key="2">
    <source>
        <dbReference type="Proteomes" id="UP000261480"/>
    </source>
</evidence>
<evidence type="ECO:0008006" key="3">
    <source>
        <dbReference type="Google" id="ProtNLM"/>
    </source>
</evidence>